<keyword evidence="2" id="KW-1185">Reference proteome</keyword>
<name>A0AAN9IBD1_CROPI</name>
<proteinExistence type="predicted"/>
<organism evidence="1 2">
    <name type="scientific">Crotalaria pallida</name>
    <name type="common">Smooth rattlebox</name>
    <name type="synonym">Crotalaria striata</name>
    <dbReference type="NCBI Taxonomy" id="3830"/>
    <lineage>
        <taxon>Eukaryota</taxon>
        <taxon>Viridiplantae</taxon>
        <taxon>Streptophyta</taxon>
        <taxon>Embryophyta</taxon>
        <taxon>Tracheophyta</taxon>
        <taxon>Spermatophyta</taxon>
        <taxon>Magnoliopsida</taxon>
        <taxon>eudicotyledons</taxon>
        <taxon>Gunneridae</taxon>
        <taxon>Pentapetalae</taxon>
        <taxon>rosids</taxon>
        <taxon>fabids</taxon>
        <taxon>Fabales</taxon>
        <taxon>Fabaceae</taxon>
        <taxon>Papilionoideae</taxon>
        <taxon>50 kb inversion clade</taxon>
        <taxon>genistoids sensu lato</taxon>
        <taxon>core genistoids</taxon>
        <taxon>Crotalarieae</taxon>
        <taxon>Crotalaria</taxon>
    </lineage>
</organism>
<protein>
    <submittedName>
        <fullName evidence="1">Uncharacterized protein</fullName>
    </submittedName>
</protein>
<dbReference type="EMBL" id="JAYWIO010000003">
    <property type="protein sequence ID" value="KAK7274568.1"/>
    <property type="molecule type" value="Genomic_DNA"/>
</dbReference>
<comment type="caution">
    <text evidence="1">The sequence shown here is derived from an EMBL/GenBank/DDBJ whole genome shotgun (WGS) entry which is preliminary data.</text>
</comment>
<dbReference type="AlphaFoldDB" id="A0AAN9IBD1"/>
<gene>
    <name evidence="1" type="ORF">RIF29_15664</name>
</gene>
<evidence type="ECO:0000313" key="1">
    <source>
        <dbReference type="EMBL" id="KAK7274568.1"/>
    </source>
</evidence>
<accession>A0AAN9IBD1</accession>
<reference evidence="1 2" key="1">
    <citation type="submission" date="2024-01" db="EMBL/GenBank/DDBJ databases">
        <title>The genomes of 5 underutilized Papilionoideae crops provide insights into root nodulation and disease resistanc.</title>
        <authorList>
            <person name="Yuan L."/>
        </authorList>
    </citation>
    <scope>NUCLEOTIDE SEQUENCE [LARGE SCALE GENOMIC DNA]</scope>
    <source>
        <strain evidence="1">ZHUSHIDOU_FW_LH</strain>
        <tissue evidence="1">Leaf</tissue>
    </source>
</reference>
<evidence type="ECO:0000313" key="2">
    <source>
        <dbReference type="Proteomes" id="UP001372338"/>
    </source>
</evidence>
<sequence>MVHFVQVWTPPPCHRLHHRGLPSLPPTSNTLLPLTTTTTTTPTLTITATIPSSSTSSSITICTVNLFLYSCCVSVAVPPFIEIQTKNLEFKSGFLSCPCATRSGFSMVREEDGDLPRWRWEGEGQNDSDGVVVALLEAKGEFEVVTFGGRFDGRGMKKKKQRRLHIYRYSNSRNGLKLRMYEGKSHCCGGIGITMIMHSISRDRVNTAFTAHDDAFAM</sequence>
<dbReference type="Proteomes" id="UP001372338">
    <property type="component" value="Unassembled WGS sequence"/>
</dbReference>